<dbReference type="PANTHER" id="PTHR12452">
    <property type="entry name" value="42-9-9 PROTEIN-RELATED"/>
    <property type="match status" value="1"/>
</dbReference>
<dbReference type="InterPro" id="IPR036249">
    <property type="entry name" value="Thioredoxin-like_sf"/>
</dbReference>
<evidence type="ECO:0000256" key="1">
    <source>
        <dbReference type="ARBA" id="ARBA00008987"/>
    </source>
</evidence>
<feature type="domain" description="Thioredoxin" evidence="3">
    <location>
        <begin position="31"/>
        <end position="149"/>
    </location>
</feature>
<dbReference type="AlphaFoldDB" id="A0A5K3ETN1"/>
<organism evidence="4">
    <name type="scientific">Mesocestoides corti</name>
    <name type="common">Flatworm</name>
    <dbReference type="NCBI Taxonomy" id="53468"/>
    <lineage>
        <taxon>Eukaryota</taxon>
        <taxon>Metazoa</taxon>
        <taxon>Spiralia</taxon>
        <taxon>Lophotrochozoa</taxon>
        <taxon>Platyhelminthes</taxon>
        <taxon>Cestoda</taxon>
        <taxon>Eucestoda</taxon>
        <taxon>Cyclophyllidea</taxon>
        <taxon>Mesocestoididae</taxon>
        <taxon>Mesocestoides</taxon>
    </lineage>
</organism>
<evidence type="ECO:0000259" key="3">
    <source>
        <dbReference type="Pfam" id="PF06110"/>
    </source>
</evidence>
<evidence type="ECO:0000256" key="2">
    <source>
        <dbReference type="ARBA" id="ARBA00016949"/>
    </source>
</evidence>
<name>A0A5K3ETN1_MESCO</name>
<protein>
    <recommendedName>
        <fullName evidence="2">Thioredoxin domain-containing protein 17</fullName>
    </recommendedName>
</protein>
<dbReference type="WBParaSite" id="MCU_003018-RD">
    <property type="protein sequence ID" value="MCU_003018-RD"/>
    <property type="gene ID" value="MCU_003018"/>
</dbReference>
<sequence length="150" mass="16723">MLINGGFLTDADAYFFSLIMPATQIYLSSRDEVEEKLSEIFASKSGQRVVLLFEGSTDFATGDSWDESCRTVETLLEPLLNAAPETTIFLMAEVGREDEWNDSANFFKRHDTYKVTSLPTLLLLTGATTVSKRLEGEACLNKDALAEFFN</sequence>
<dbReference type="Pfam" id="PF06110">
    <property type="entry name" value="TXD17-like_Trx"/>
    <property type="match status" value="1"/>
</dbReference>
<dbReference type="GO" id="GO:0047134">
    <property type="term" value="F:protein-disulfide reductase [NAD(P)H] activity"/>
    <property type="evidence" value="ECO:0007669"/>
    <property type="project" value="InterPro"/>
</dbReference>
<reference evidence="4" key="1">
    <citation type="submission" date="2019-11" db="UniProtKB">
        <authorList>
            <consortium name="WormBaseParasite"/>
        </authorList>
    </citation>
    <scope>IDENTIFICATION</scope>
</reference>
<dbReference type="GO" id="GO:0005829">
    <property type="term" value="C:cytosol"/>
    <property type="evidence" value="ECO:0007669"/>
    <property type="project" value="TreeGrafter"/>
</dbReference>
<dbReference type="SUPFAM" id="SSF52833">
    <property type="entry name" value="Thioredoxin-like"/>
    <property type="match status" value="1"/>
</dbReference>
<dbReference type="InterPro" id="IPR010357">
    <property type="entry name" value="TXNDC17_dom"/>
</dbReference>
<dbReference type="InterPro" id="IPR045108">
    <property type="entry name" value="TXNDC17-like"/>
</dbReference>
<evidence type="ECO:0000313" key="4">
    <source>
        <dbReference type="WBParaSite" id="MCU_003018-RD"/>
    </source>
</evidence>
<dbReference type="PANTHER" id="PTHR12452:SF0">
    <property type="entry name" value="THIOREDOXIN DOMAIN-CONTAINING PROTEIN 17"/>
    <property type="match status" value="1"/>
</dbReference>
<accession>A0A5K3ETN1</accession>
<dbReference type="Gene3D" id="3.40.30.10">
    <property type="entry name" value="Glutaredoxin"/>
    <property type="match status" value="1"/>
</dbReference>
<comment type="similarity">
    <text evidence="1">Belongs to the thioredoxin family.</text>
</comment>
<proteinExistence type="inferred from homology"/>